<dbReference type="AlphaFoldDB" id="A0A812SX24"/>
<protein>
    <submittedName>
        <fullName evidence="1">Uncharacterized protein</fullName>
    </submittedName>
</protein>
<proteinExistence type="predicted"/>
<dbReference type="EMBL" id="CAJNIZ010027480">
    <property type="protein sequence ID" value="CAE7500669.1"/>
    <property type="molecule type" value="Genomic_DNA"/>
</dbReference>
<accession>A0A812SX24</accession>
<keyword evidence="2" id="KW-1185">Reference proteome</keyword>
<sequence length="543" mass="57314">MPLSSGCTKLKPCALPRSRDRCQYDFTSCLTAVDGQSCEIRCLEPFYSSRSGTTGAGLAQCPAGNVDPEQELQVLSLPDCVPQCDTEPPPGFVGSHESGWRCDEGYLGTATASCTVTEVGGSCITEFAASGCLAIQPCIPAVNNRLGNQCMYDMEACKQVSAGSTCEILCKHPFRGTSTIGTCPADNTDPLRMVDAVLPDCVLKVPCPDPEDGIPPEYRYTGNILDPVACSRGFAGPAKRECVAKLVPNSTDTCFAVGNFTGCDLIVPCMAPQISSTDCELNSTCTSILNAGESCETSCNKPLEGQMTVASCPADNTQLYRPAIWTRPVCMCPDPPIIPPGYAPALGEWECLAGYVGRAVKLCECQADEPLLRGCHSPVICGASGFQDTDMRTGFVGGRLLFGPSTLDGMTDEDGVSSYQVFWADDCGAPLPGLSPLLTVPPQTMGGPSNLWPAGCCKTDVYSVSIPPTELPSDARQLLILVLTSSGAAPDGLVVPVEDNKFVEIVTVPPKGTVGSGSNRRWASPLRLLFVAVLLRAHSEWAS</sequence>
<comment type="caution">
    <text evidence="1">The sequence shown here is derived from an EMBL/GenBank/DDBJ whole genome shotgun (WGS) entry which is preliminary data.</text>
</comment>
<evidence type="ECO:0000313" key="1">
    <source>
        <dbReference type="EMBL" id="CAE7500669.1"/>
    </source>
</evidence>
<dbReference type="Proteomes" id="UP000649617">
    <property type="component" value="Unassembled WGS sequence"/>
</dbReference>
<name>A0A812SX24_SYMPI</name>
<reference evidence="1" key="1">
    <citation type="submission" date="2021-02" db="EMBL/GenBank/DDBJ databases">
        <authorList>
            <person name="Dougan E. K."/>
            <person name="Rhodes N."/>
            <person name="Thang M."/>
            <person name="Chan C."/>
        </authorList>
    </citation>
    <scope>NUCLEOTIDE SEQUENCE</scope>
</reference>
<organism evidence="1 2">
    <name type="scientific">Symbiodinium pilosum</name>
    <name type="common">Dinoflagellate</name>
    <dbReference type="NCBI Taxonomy" id="2952"/>
    <lineage>
        <taxon>Eukaryota</taxon>
        <taxon>Sar</taxon>
        <taxon>Alveolata</taxon>
        <taxon>Dinophyceae</taxon>
        <taxon>Suessiales</taxon>
        <taxon>Symbiodiniaceae</taxon>
        <taxon>Symbiodinium</taxon>
    </lineage>
</organism>
<dbReference type="OrthoDB" id="406185at2759"/>
<gene>
    <name evidence="1" type="ORF">SPIL2461_LOCUS12954</name>
</gene>
<evidence type="ECO:0000313" key="2">
    <source>
        <dbReference type="Proteomes" id="UP000649617"/>
    </source>
</evidence>